<feature type="domain" description="Reverse transcriptase" evidence="1">
    <location>
        <begin position="1"/>
        <end position="274"/>
    </location>
</feature>
<evidence type="ECO:0000313" key="3">
    <source>
        <dbReference type="Proteomes" id="UP000494165"/>
    </source>
</evidence>
<evidence type="ECO:0000259" key="1">
    <source>
        <dbReference type="PROSITE" id="PS50878"/>
    </source>
</evidence>
<dbReference type="EMBL" id="CADEPI010000692">
    <property type="protein sequence ID" value="CAB3388085.1"/>
    <property type="molecule type" value="Genomic_DNA"/>
</dbReference>
<sequence length="460" mass="52306">MTMAPRTSLRRSRRLPGVTVQPATLVAVIAAAENAVEKERRQLIDWKLKRPVSCRQCFPEPLCEPTAYSVVATAVVTKPEPEAKEEEEAVTPAKEDYKEVALEAESKLPKILSDSDVEVFARIGKHRVICCLANHQHHLHHFLTGRTQFVQYRGARSEPTEVSSGVIQGSVLGPLLFNVFVSDLPDALNKCTLVQYADDATIYKKISCQEDADEFQEELNNVDIWCANNGMELNSRKCKVMDISRARLPLHFEYTLGDAPLEYEDSQRLLGVHIARDLRWRVHTDIMRAKAAQRLSFAARNLRGCTPRVKRIAYLTMVKPVMTFGLPAWHPTTQENINKLSRVQNRAMHFAFGKILPEPRLQNVMPFNMHLRHTDLVFFQRCQSGQTDFDARARIIQGRALRGDNTAHPRLQPPPARTAFGRSAFSYRVCKPWNDLPPSLKDCDASKFPSLCEQFLWCNF</sequence>
<reference evidence="2 3" key="1">
    <citation type="submission" date="2020-04" db="EMBL/GenBank/DDBJ databases">
        <authorList>
            <person name="Alioto T."/>
            <person name="Alioto T."/>
            <person name="Gomez Garrido J."/>
        </authorList>
    </citation>
    <scope>NUCLEOTIDE SEQUENCE [LARGE SCALE GENOMIC DNA]</scope>
</reference>
<evidence type="ECO:0000313" key="2">
    <source>
        <dbReference type="EMBL" id="CAB3388085.1"/>
    </source>
</evidence>
<accession>A0A8S1E732</accession>
<dbReference type="PROSITE" id="PS50878">
    <property type="entry name" value="RT_POL"/>
    <property type="match status" value="1"/>
</dbReference>
<dbReference type="InterPro" id="IPR000477">
    <property type="entry name" value="RT_dom"/>
</dbReference>
<comment type="caution">
    <text evidence="2">The sequence shown here is derived from an EMBL/GenBank/DDBJ whole genome shotgun (WGS) entry which is preliminary data.</text>
</comment>
<dbReference type="PANTHER" id="PTHR33332">
    <property type="entry name" value="REVERSE TRANSCRIPTASE DOMAIN-CONTAINING PROTEIN"/>
    <property type="match status" value="1"/>
</dbReference>
<keyword evidence="3" id="KW-1185">Reference proteome</keyword>
<dbReference type="Proteomes" id="UP000494165">
    <property type="component" value="Unassembled WGS sequence"/>
</dbReference>
<organism evidence="2 3">
    <name type="scientific">Cloeon dipterum</name>
    <dbReference type="NCBI Taxonomy" id="197152"/>
    <lineage>
        <taxon>Eukaryota</taxon>
        <taxon>Metazoa</taxon>
        <taxon>Ecdysozoa</taxon>
        <taxon>Arthropoda</taxon>
        <taxon>Hexapoda</taxon>
        <taxon>Insecta</taxon>
        <taxon>Pterygota</taxon>
        <taxon>Palaeoptera</taxon>
        <taxon>Ephemeroptera</taxon>
        <taxon>Pisciforma</taxon>
        <taxon>Baetidae</taxon>
        <taxon>Cloeon</taxon>
    </lineage>
</organism>
<protein>
    <recommendedName>
        <fullName evidence="1">Reverse transcriptase domain-containing protein</fullName>
    </recommendedName>
</protein>
<proteinExistence type="predicted"/>
<gene>
    <name evidence="2" type="ORF">CLODIP_2_CD08700</name>
</gene>
<dbReference type="OrthoDB" id="426210at2759"/>
<name>A0A8S1E732_9INSE</name>
<dbReference type="AlphaFoldDB" id="A0A8S1E732"/>
<dbReference type="Pfam" id="PF00078">
    <property type="entry name" value="RVT_1"/>
    <property type="match status" value="1"/>
</dbReference>